<gene>
    <name evidence="2" type="ORF">PGTG_19458</name>
</gene>
<dbReference type="GeneID" id="10543370"/>
<dbReference type="RefSeq" id="XP_003337638.1">
    <property type="nucleotide sequence ID" value="XM_003337590.1"/>
</dbReference>
<organism evidence="2 3">
    <name type="scientific">Puccinia graminis f. sp. tritici (strain CRL 75-36-700-3 / race SCCL)</name>
    <name type="common">Black stem rust fungus</name>
    <dbReference type="NCBI Taxonomy" id="418459"/>
    <lineage>
        <taxon>Eukaryota</taxon>
        <taxon>Fungi</taxon>
        <taxon>Dikarya</taxon>
        <taxon>Basidiomycota</taxon>
        <taxon>Pucciniomycotina</taxon>
        <taxon>Pucciniomycetes</taxon>
        <taxon>Pucciniales</taxon>
        <taxon>Pucciniaceae</taxon>
        <taxon>Puccinia</taxon>
    </lineage>
</organism>
<dbReference type="InParanoid" id="E3L9J4"/>
<name>E3L9J4_PUCGT</name>
<proteinExistence type="predicted"/>
<feature type="region of interest" description="Disordered" evidence="1">
    <location>
        <begin position="44"/>
        <end position="70"/>
    </location>
</feature>
<dbReference type="HOGENOM" id="CLU_2211254_0_0_1"/>
<evidence type="ECO:0000313" key="3">
    <source>
        <dbReference type="Proteomes" id="UP000008783"/>
    </source>
</evidence>
<dbReference type="VEuPathDB" id="FungiDB:PGTG_19458"/>
<accession>E3L9J4</accession>
<evidence type="ECO:0000256" key="1">
    <source>
        <dbReference type="SAM" id="MobiDB-lite"/>
    </source>
</evidence>
<sequence length="107" mass="11683">MSKWTRVPVALPAPGTASGTAWRVPRVFQAGTSGTCRVFLEKSQLGSEASSSSRATTPSGPNNPSQKSYQNLWQHSMTLDLPLKSSLMNHLYQPQAMTYQPQAMTDI</sequence>
<dbReference type="KEGG" id="pgr:PGTG_19458"/>
<dbReference type="Proteomes" id="UP000008783">
    <property type="component" value="Unassembled WGS sequence"/>
</dbReference>
<reference key="1">
    <citation type="submission" date="2007-01" db="EMBL/GenBank/DDBJ databases">
        <title>The Genome Sequence of Puccinia graminis f. sp. tritici Strain CRL 75-36-700-3.</title>
        <authorList>
            <consortium name="The Broad Institute Genome Sequencing Platform"/>
            <person name="Birren B."/>
            <person name="Lander E."/>
            <person name="Galagan J."/>
            <person name="Nusbaum C."/>
            <person name="Devon K."/>
            <person name="Cuomo C."/>
            <person name="Jaffe D."/>
            <person name="Butler J."/>
            <person name="Alvarez P."/>
            <person name="Gnerre S."/>
            <person name="Grabherr M."/>
            <person name="Mauceli E."/>
            <person name="Brockman W."/>
            <person name="Young S."/>
            <person name="LaButti K."/>
            <person name="Sykes S."/>
            <person name="DeCaprio D."/>
            <person name="Crawford M."/>
            <person name="Koehrsen M."/>
            <person name="Engels R."/>
            <person name="Montgomery P."/>
            <person name="Pearson M."/>
            <person name="Howarth C."/>
            <person name="Larson L."/>
            <person name="White J."/>
            <person name="Zeng Q."/>
            <person name="Kodira C."/>
            <person name="Yandava C."/>
            <person name="Alvarado L."/>
            <person name="O'Leary S."/>
            <person name="Szabo L."/>
            <person name="Dean R."/>
            <person name="Schein J."/>
        </authorList>
    </citation>
    <scope>NUCLEOTIDE SEQUENCE</scope>
    <source>
        <strain>CRL 75-36-700-3</strain>
    </source>
</reference>
<protein>
    <submittedName>
        <fullName evidence="2">Uncharacterized protein</fullName>
    </submittedName>
</protein>
<keyword evidence="3" id="KW-1185">Reference proteome</keyword>
<evidence type="ECO:0000313" key="2">
    <source>
        <dbReference type="EMBL" id="EFP93219.1"/>
    </source>
</evidence>
<dbReference type="AlphaFoldDB" id="E3L9J4"/>
<dbReference type="EMBL" id="DS178385">
    <property type="protein sequence ID" value="EFP93219.1"/>
    <property type="molecule type" value="Genomic_DNA"/>
</dbReference>
<reference evidence="3" key="2">
    <citation type="journal article" date="2011" name="Proc. Natl. Acad. Sci. U.S.A.">
        <title>Obligate biotrophy features unraveled by the genomic analysis of rust fungi.</title>
        <authorList>
            <person name="Duplessis S."/>
            <person name="Cuomo C.A."/>
            <person name="Lin Y.-C."/>
            <person name="Aerts A."/>
            <person name="Tisserant E."/>
            <person name="Veneault-Fourrey C."/>
            <person name="Joly D.L."/>
            <person name="Hacquard S."/>
            <person name="Amselem J."/>
            <person name="Cantarel B.L."/>
            <person name="Chiu R."/>
            <person name="Coutinho P.M."/>
            <person name="Feau N."/>
            <person name="Field M."/>
            <person name="Frey P."/>
            <person name="Gelhaye E."/>
            <person name="Goldberg J."/>
            <person name="Grabherr M.G."/>
            <person name="Kodira C.D."/>
            <person name="Kohler A."/>
            <person name="Kuees U."/>
            <person name="Lindquist E.A."/>
            <person name="Lucas S.M."/>
            <person name="Mago R."/>
            <person name="Mauceli E."/>
            <person name="Morin E."/>
            <person name="Murat C."/>
            <person name="Pangilinan J.L."/>
            <person name="Park R."/>
            <person name="Pearson M."/>
            <person name="Quesneville H."/>
            <person name="Rouhier N."/>
            <person name="Sakthikumar S."/>
            <person name="Salamov A.A."/>
            <person name="Schmutz J."/>
            <person name="Selles B."/>
            <person name="Shapiro H."/>
            <person name="Tanguay P."/>
            <person name="Tuskan G.A."/>
            <person name="Henrissat B."/>
            <person name="Van de Peer Y."/>
            <person name="Rouze P."/>
            <person name="Ellis J.G."/>
            <person name="Dodds P.N."/>
            <person name="Schein J.E."/>
            <person name="Zhong S."/>
            <person name="Hamelin R.C."/>
            <person name="Grigoriev I.V."/>
            <person name="Szabo L.J."/>
            <person name="Martin F."/>
        </authorList>
    </citation>
    <scope>NUCLEOTIDE SEQUENCE [LARGE SCALE GENOMIC DNA]</scope>
    <source>
        <strain evidence="3">CRL 75-36-700-3 / race SCCL</strain>
    </source>
</reference>